<protein>
    <submittedName>
        <fullName evidence="7">Phosphate transport system substrate-binding protein</fullName>
    </submittedName>
</protein>
<dbReference type="RefSeq" id="WP_310075177.1">
    <property type="nucleotide sequence ID" value="NZ_JAVDVX010000007.1"/>
</dbReference>
<dbReference type="Proteomes" id="UP001253595">
    <property type="component" value="Unassembled WGS sequence"/>
</dbReference>
<evidence type="ECO:0000256" key="2">
    <source>
        <dbReference type="ARBA" id="ARBA00022729"/>
    </source>
</evidence>
<evidence type="ECO:0000313" key="7">
    <source>
        <dbReference type="EMBL" id="MDR7091657.1"/>
    </source>
</evidence>
<evidence type="ECO:0000256" key="5">
    <source>
        <dbReference type="SAM" id="Phobius"/>
    </source>
</evidence>
<reference evidence="7 8" key="1">
    <citation type="submission" date="2023-07" db="EMBL/GenBank/DDBJ databases">
        <title>Sorghum-associated microbial communities from plants grown in Nebraska, USA.</title>
        <authorList>
            <person name="Schachtman D."/>
        </authorList>
    </citation>
    <scope>NUCLEOTIDE SEQUENCE [LARGE SCALE GENOMIC DNA]</scope>
    <source>
        <strain evidence="7 8">BE190</strain>
    </source>
</reference>
<sequence length="575" mass="64150">MSPKSHKHMHYNVALVDKLWNLKRLCEAHLKMHIPLNMVLKDEEYRAELLEKALTANDDELTKLVWDVRQMEDSIVTATHTGDEFSPKKKTRGTIKLSFIAAVACSLLLLLSGYLLRSFLPLDAGEVFVLQAITETRVKSAVKPQQQVYIPGSPVIRASKPLFRVHGSNTVGEKLTPRLVESYLMARGATDIKTEQGKAPTEKAVSAQLNGRIEFIEIHAHGSSTAFTDLLQGSAELGMSSRRIKEQERELLLGKSGDLTEPGSEHIIGLDGLAIITNTQNSISQLSIPQLVKIFSGEVTNWSELGGKDLPITLYARDENSGTWDSFKSMVLDPAKVTLALTAKRFESSTELSDLVAKDEGAIGFIGLPYVRRAKLLAISTTKTSKAILPTHFTVSTEDYPLARRLYFYLPQKNINTDAEEFVKFSATERGQSIVEDIGLVSQNIKTGQPFNNNFYPEEMRSLTARSQRLSINFRFKDGSDELDTKSISDLDRLVKYVEINSPKRVQLFGFSDSEGDKAQNVELSLRRAKVVEQHLIARGIYPLVARGMGEEAPLASSKSEEGRRMNRRVEVWIL</sequence>
<dbReference type="PRINTS" id="PR01021">
    <property type="entry name" value="OMPADOMAIN"/>
</dbReference>
<keyword evidence="8" id="KW-1185">Reference proteome</keyword>
<dbReference type="SUPFAM" id="SSF103088">
    <property type="entry name" value="OmpA-like"/>
    <property type="match status" value="1"/>
</dbReference>
<feature type="domain" description="OmpA-like" evidence="6">
    <location>
        <begin position="463"/>
        <end position="575"/>
    </location>
</feature>
<dbReference type="EMBL" id="JAVDVX010000007">
    <property type="protein sequence ID" value="MDR7091657.1"/>
    <property type="molecule type" value="Genomic_DNA"/>
</dbReference>
<name>A0ABU1V2R4_9GAMM</name>
<dbReference type="Gene3D" id="3.30.1330.60">
    <property type="entry name" value="OmpA-like domain"/>
    <property type="match status" value="1"/>
</dbReference>
<dbReference type="InterPro" id="IPR036737">
    <property type="entry name" value="OmpA-like_sf"/>
</dbReference>
<accession>A0ABU1V2R4</accession>
<dbReference type="InterPro" id="IPR006665">
    <property type="entry name" value="OmpA-like"/>
</dbReference>
<dbReference type="PANTHER" id="PTHR30570">
    <property type="entry name" value="PERIPLASMIC PHOSPHATE BINDING COMPONENT OF PHOSPHATE ABC TRANSPORTER"/>
    <property type="match status" value="1"/>
</dbReference>
<dbReference type="PANTHER" id="PTHR30570:SF1">
    <property type="entry name" value="PHOSPHATE-BINDING PROTEIN PSTS"/>
    <property type="match status" value="1"/>
</dbReference>
<evidence type="ECO:0000256" key="3">
    <source>
        <dbReference type="ARBA" id="ARBA00023136"/>
    </source>
</evidence>
<dbReference type="Pfam" id="PF00691">
    <property type="entry name" value="OmpA"/>
    <property type="match status" value="1"/>
</dbReference>
<evidence type="ECO:0000256" key="1">
    <source>
        <dbReference type="ARBA" id="ARBA00004370"/>
    </source>
</evidence>
<dbReference type="InterPro" id="IPR006664">
    <property type="entry name" value="OMP_bac"/>
</dbReference>
<dbReference type="InterPro" id="IPR050811">
    <property type="entry name" value="Phosphate_ABC_transporter"/>
</dbReference>
<keyword evidence="3 4" id="KW-0472">Membrane</keyword>
<keyword evidence="2" id="KW-0732">Signal</keyword>
<dbReference type="CDD" id="cd13566">
    <property type="entry name" value="PBP2_phosphate"/>
    <property type="match status" value="1"/>
</dbReference>
<evidence type="ECO:0000259" key="6">
    <source>
        <dbReference type="PROSITE" id="PS51123"/>
    </source>
</evidence>
<evidence type="ECO:0000256" key="4">
    <source>
        <dbReference type="PROSITE-ProRule" id="PRU00473"/>
    </source>
</evidence>
<dbReference type="SUPFAM" id="SSF53850">
    <property type="entry name" value="Periplasmic binding protein-like II"/>
    <property type="match status" value="1"/>
</dbReference>
<proteinExistence type="predicted"/>
<dbReference type="Gene3D" id="3.40.190.10">
    <property type="entry name" value="Periplasmic binding protein-like II"/>
    <property type="match status" value="2"/>
</dbReference>
<comment type="subcellular location">
    <subcellularLocation>
        <location evidence="1">Membrane</location>
    </subcellularLocation>
</comment>
<organism evidence="7 8">
    <name type="scientific">Cellvibrio fibrivorans</name>
    <dbReference type="NCBI Taxonomy" id="126350"/>
    <lineage>
        <taxon>Bacteria</taxon>
        <taxon>Pseudomonadati</taxon>
        <taxon>Pseudomonadota</taxon>
        <taxon>Gammaproteobacteria</taxon>
        <taxon>Cellvibrionales</taxon>
        <taxon>Cellvibrionaceae</taxon>
        <taxon>Cellvibrio</taxon>
    </lineage>
</organism>
<keyword evidence="5" id="KW-1133">Transmembrane helix</keyword>
<evidence type="ECO:0000313" key="8">
    <source>
        <dbReference type="Proteomes" id="UP001253595"/>
    </source>
</evidence>
<gene>
    <name evidence="7" type="ORF">J2X05_003692</name>
</gene>
<comment type="caution">
    <text evidence="7">The sequence shown here is derived from an EMBL/GenBank/DDBJ whole genome shotgun (WGS) entry which is preliminary data.</text>
</comment>
<feature type="transmembrane region" description="Helical" evidence="5">
    <location>
        <begin position="97"/>
        <end position="116"/>
    </location>
</feature>
<dbReference type="PROSITE" id="PS51123">
    <property type="entry name" value="OMPA_2"/>
    <property type="match status" value="1"/>
</dbReference>
<dbReference type="InterPro" id="IPR024370">
    <property type="entry name" value="PBP_domain"/>
</dbReference>
<keyword evidence="5" id="KW-0812">Transmembrane</keyword>
<dbReference type="Pfam" id="PF12849">
    <property type="entry name" value="PBP_like_2"/>
    <property type="match status" value="1"/>
</dbReference>
<dbReference type="CDD" id="cd07185">
    <property type="entry name" value="OmpA_C-like"/>
    <property type="match status" value="1"/>
</dbReference>